<sequence>MTAVPKPTKTKKSNKTAGPQLTEDDLIEIGERLAEAYEYKTTITITTFFRKKYETFTGIIKGVNPETKMISFDVGELDPIKINANIIVDVK</sequence>
<protein>
    <recommendedName>
        <fullName evidence="4">YolD-like family protein</fullName>
    </recommendedName>
</protein>
<dbReference type="Proteomes" id="UP000628775">
    <property type="component" value="Unassembled WGS sequence"/>
</dbReference>
<accession>A0A8J3DX16</accession>
<evidence type="ECO:0000313" key="2">
    <source>
        <dbReference type="EMBL" id="GGE47437.1"/>
    </source>
</evidence>
<feature type="region of interest" description="Disordered" evidence="1">
    <location>
        <begin position="1"/>
        <end position="21"/>
    </location>
</feature>
<reference evidence="2" key="1">
    <citation type="journal article" date="2014" name="Int. J. Syst. Evol. Microbiol.">
        <title>Complete genome sequence of Corynebacterium casei LMG S-19264T (=DSM 44701T), isolated from a smear-ripened cheese.</title>
        <authorList>
            <consortium name="US DOE Joint Genome Institute (JGI-PGF)"/>
            <person name="Walter F."/>
            <person name="Albersmeier A."/>
            <person name="Kalinowski J."/>
            <person name="Ruckert C."/>
        </authorList>
    </citation>
    <scope>NUCLEOTIDE SEQUENCE</scope>
    <source>
        <strain evidence="2">CGMCC 1.15371</strain>
    </source>
</reference>
<keyword evidence="3" id="KW-1185">Reference proteome</keyword>
<proteinExistence type="predicted"/>
<evidence type="ECO:0000256" key="1">
    <source>
        <dbReference type="SAM" id="MobiDB-lite"/>
    </source>
</evidence>
<dbReference type="RefSeq" id="WP_188695295.1">
    <property type="nucleotide sequence ID" value="NZ_BMIR01000014.1"/>
</dbReference>
<reference evidence="2" key="2">
    <citation type="submission" date="2020-09" db="EMBL/GenBank/DDBJ databases">
        <authorList>
            <person name="Sun Q."/>
            <person name="Zhou Y."/>
        </authorList>
    </citation>
    <scope>NUCLEOTIDE SEQUENCE</scope>
    <source>
        <strain evidence="2">CGMCC 1.15371</strain>
    </source>
</reference>
<comment type="caution">
    <text evidence="2">The sequence shown here is derived from an EMBL/GenBank/DDBJ whole genome shotgun (WGS) entry which is preliminary data.</text>
</comment>
<evidence type="ECO:0000313" key="3">
    <source>
        <dbReference type="Proteomes" id="UP000628775"/>
    </source>
</evidence>
<dbReference type="EMBL" id="BMIR01000014">
    <property type="protein sequence ID" value="GGE47437.1"/>
    <property type="molecule type" value="Genomic_DNA"/>
</dbReference>
<organism evidence="2 3">
    <name type="scientific">Pullulanibacillus camelliae</name>
    <dbReference type="NCBI Taxonomy" id="1707096"/>
    <lineage>
        <taxon>Bacteria</taxon>
        <taxon>Bacillati</taxon>
        <taxon>Bacillota</taxon>
        <taxon>Bacilli</taxon>
        <taxon>Bacillales</taxon>
        <taxon>Sporolactobacillaceae</taxon>
        <taxon>Pullulanibacillus</taxon>
    </lineage>
</organism>
<dbReference type="Pfam" id="PF08863">
    <property type="entry name" value="YolD"/>
    <property type="match status" value="1"/>
</dbReference>
<dbReference type="AlphaFoldDB" id="A0A8J3DX16"/>
<gene>
    <name evidence="2" type="ORF">GCM10011391_27800</name>
</gene>
<name>A0A8J3DX16_9BACL</name>
<dbReference type="InterPro" id="IPR014962">
    <property type="entry name" value="YolD"/>
</dbReference>
<evidence type="ECO:0008006" key="4">
    <source>
        <dbReference type="Google" id="ProtNLM"/>
    </source>
</evidence>